<proteinExistence type="predicted"/>
<evidence type="ECO:0000313" key="2">
    <source>
        <dbReference type="EMBL" id="MDD0824815.1"/>
    </source>
</evidence>
<dbReference type="PROSITE" id="PS51257">
    <property type="entry name" value="PROKAR_LIPOPROTEIN"/>
    <property type="match status" value="1"/>
</dbReference>
<gene>
    <name evidence="2" type="ORF">PTQ27_10130</name>
</gene>
<dbReference type="EMBL" id="JAQSJE010000009">
    <property type="protein sequence ID" value="MDD0824815.1"/>
    <property type="molecule type" value="Genomic_DNA"/>
</dbReference>
<evidence type="ECO:0000313" key="3">
    <source>
        <dbReference type="Proteomes" id="UP001221909"/>
    </source>
</evidence>
<dbReference type="RefSeq" id="WP_273748797.1">
    <property type="nucleotide sequence ID" value="NZ_JAQSJE010000009.1"/>
</dbReference>
<comment type="caution">
    <text evidence="2">The sequence shown here is derived from an EMBL/GenBank/DDBJ whole genome shotgun (WGS) entry which is preliminary data.</text>
</comment>
<reference evidence="2 3" key="1">
    <citation type="submission" date="2023-02" db="EMBL/GenBank/DDBJ databases">
        <title>Mannheimia cairiniae sp. nov., a novel species of Mannheimia obtained from moscovy ducks (Cairina moschata) and reclassification of Mannheimia ovis as heterotypic synonym of Mannheimia pernigra.</title>
        <authorList>
            <person name="Christensen H."/>
        </authorList>
    </citation>
    <scope>NUCLEOTIDE SEQUENCE [LARGE SCALE GENOMIC DNA]</scope>
    <source>
        <strain evidence="2 3">AT1</strain>
    </source>
</reference>
<accession>A0ABT5MRL7</accession>
<organism evidence="2 3">
    <name type="scientific">Mannheimia cairinae</name>
    <dbReference type="NCBI Taxonomy" id="3025936"/>
    <lineage>
        <taxon>Bacteria</taxon>
        <taxon>Pseudomonadati</taxon>
        <taxon>Pseudomonadota</taxon>
        <taxon>Gammaproteobacteria</taxon>
        <taxon>Pasteurellales</taxon>
        <taxon>Pasteurellaceae</taxon>
        <taxon>Mannheimia</taxon>
    </lineage>
</organism>
<dbReference type="Proteomes" id="UP001221909">
    <property type="component" value="Unassembled WGS sequence"/>
</dbReference>
<dbReference type="Gene3D" id="2.40.100.20">
    <property type="match status" value="1"/>
</dbReference>
<keyword evidence="3" id="KW-1185">Reference proteome</keyword>
<sequence>MKYILILATLATASCYAIQEQKTLTMNIQQNIVKLSVNQQSFDLMLENNDTARAFAHLLPLDLTMQDHLKNEKFSTLPQALPSNDKRAGYIEAGDVMLFQDNTLVIFYENFNSNYYYTRIGTITKTEQLKQLLGNAHIQVRIEKDN</sequence>
<dbReference type="InterPro" id="IPR041183">
    <property type="entry name" value="Cyclophilin-like"/>
</dbReference>
<name>A0ABT5MRL7_9PAST</name>
<dbReference type="Pfam" id="PF18050">
    <property type="entry name" value="Cyclophil_like2"/>
    <property type="match status" value="1"/>
</dbReference>
<dbReference type="InterPro" id="IPR029000">
    <property type="entry name" value="Cyclophilin-like_dom_sf"/>
</dbReference>
<evidence type="ECO:0000259" key="1">
    <source>
        <dbReference type="Pfam" id="PF18050"/>
    </source>
</evidence>
<feature type="domain" description="Cyclophilin-like" evidence="1">
    <location>
        <begin position="35"/>
        <end position="143"/>
    </location>
</feature>
<protein>
    <submittedName>
        <fullName evidence="2">Cyclophilin-like fold protein</fullName>
    </submittedName>
</protein>
<dbReference type="SUPFAM" id="SSF50891">
    <property type="entry name" value="Cyclophilin-like"/>
    <property type="match status" value="1"/>
</dbReference>